<evidence type="ECO:0000313" key="1">
    <source>
        <dbReference type="EMBL" id="KRK32582.1"/>
    </source>
</evidence>
<protein>
    <submittedName>
        <fullName evidence="1">Uncharacterized protein</fullName>
    </submittedName>
</protein>
<sequence length="262" mass="29864">MTIDLSTISHQELQQLATYTADNTLGSDIVYLKSLADPIILDGHVCCSLLIDKYGHVFLSTTAESGYFCALQKRTEHYYHSQTTEKLLGISPAPFCFGAMIYLRFGGRKQRSWLAFHEVVDFHEAPQHRVQCKCHTGISLILDEDYQGFKAQADQAVQLAKFRHYTIIAPLNVVPECFSHLQYASSWVWRHAHDDPDTLVIDGQPQPNAVTAFDFNTYTEQWLLTLFTQILKQTPALTEADDALMASVTQEVHQYLNKYQRE</sequence>
<proteinExistence type="predicted"/>
<gene>
    <name evidence="1" type="ORF">FC07_GL002009</name>
</gene>
<organism evidence="1 2">
    <name type="scientific">Loigolactobacillus bifermentans DSM 20003</name>
    <dbReference type="NCBI Taxonomy" id="1423726"/>
    <lineage>
        <taxon>Bacteria</taxon>
        <taxon>Bacillati</taxon>
        <taxon>Bacillota</taxon>
        <taxon>Bacilli</taxon>
        <taxon>Lactobacillales</taxon>
        <taxon>Lactobacillaceae</taxon>
        <taxon>Loigolactobacillus</taxon>
    </lineage>
</organism>
<name>A0A0R1GE84_9LACO</name>
<reference evidence="1 2" key="1">
    <citation type="journal article" date="2015" name="Genome Announc.">
        <title>Expanding the biotechnology potential of lactobacilli through comparative genomics of 213 strains and associated genera.</title>
        <authorList>
            <person name="Sun Z."/>
            <person name="Harris H.M."/>
            <person name="McCann A."/>
            <person name="Guo C."/>
            <person name="Argimon S."/>
            <person name="Zhang W."/>
            <person name="Yang X."/>
            <person name="Jeffery I.B."/>
            <person name="Cooney J.C."/>
            <person name="Kagawa T.F."/>
            <person name="Liu W."/>
            <person name="Song Y."/>
            <person name="Salvetti E."/>
            <person name="Wrobel A."/>
            <person name="Rasinkangas P."/>
            <person name="Parkhill J."/>
            <person name="Rea M.C."/>
            <person name="O'Sullivan O."/>
            <person name="Ritari J."/>
            <person name="Douillard F.P."/>
            <person name="Paul Ross R."/>
            <person name="Yang R."/>
            <person name="Briner A.E."/>
            <person name="Felis G.E."/>
            <person name="de Vos W.M."/>
            <person name="Barrangou R."/>
            <person name="Klaenhammer T.R."/>
            <person name="Caufield P.W."/>
            <person name="Cui Y."/>
            <person name="Zhang H."/>
            <person name="O'Toole P.W."/>
        </authorList>
    </citation>
    <scope>NUCLEOTIDE SEQUENCE [LARGE SCALE GENOMIC DNA]</scope>
    <source>
        <strain evidence="1 2">DSM 20003</strain>
    </source>
</reference>
<dbReference type="STRING" id="1423726.FC07_GL002009"/>
<dbReference type="RefSeq" id="WP_057905844.1">
    <property type="nucleotide sequence ID" value="NZ_AZDA01000140.1"/>
</dbReference>
<dbReference type="Proteomes" id="UP000051461">
    <property type="component" value="Unassembled WGS sequence"/>
</dbReference>
<comment type="caution">
    <text evidence="1">The sequence shown here is derived from an EMBL/GenBank/DDBJ whole genome shotgun (WGS) entry which is preliminary data.</text>
</comment>
<dbReference type="AlphaFoldDB" id="A0A0R1GE84"/>
<accession>A0A0R1GE84</accession>
<keyword evidence="2" id="KW-1185">Reference proteome</keyword>
<evidence type="ECO:0000313" key="2">
    <source>
        <dbReference type="Proteomes" id="UP000051461"/>
    </source>
</evidence>
<dbReference type="EMBL" id="AZDA01000140">
    <property type="protein sequence ID" value="KRK32582.1"/>
    <property type="molecule type" value="Genomic_DNA"/>
</dbReference>
<dbReference type="PATRIC" id="fig|1423726.3.peg.2084"/>